<dbReference type="PROSITE" id="PS50158">
    <property type="entry name" value="ZF_CCHC"/>
    <property type="match status" value="1"/>
</dbReference>
<keyword evidence="1" id="KW-0479">Metal-binding</keyword>
<dbReference type="SUPFAM" id="SSF57756">
    <property type="entry name" value="Retrovirus zinc finger-like domains"/>
    <property type="match status" value="1"/>
</dbReference>
<evidence type="ECO:0000259" key="3">
    <source>
        <dbReference type="PROSITE" id="PS50158"/>
    </source>
</evidence>
<feature type="domain" description="CCHC-type" evidence="3">
    <location>
        <begin position="30"/>
        <end position="45"/>
    </location>
</feature>
<gene>
    <name evidence="4" type="ORF">PBRASI_LOCUS11428</name>
</gene>
<protein>
    <submittedName>
        <fullName evidence="4">7195_t:CDS:1</fullName>
    </submittedName>
</protein>
<name>A0A9N9EBU5_9GLOM</name>
<feature type="region of interest" description="Disordered" evidence="2">
    <location>
        <begin position="71"/>
        <end position="90"/>
    </location>
</feature>
<feature type="compositionally biased region" description="Polar residues" evidence="2">
    <location>
        <begin position="157"/>
        <end position="166"/>
    </location>
</feature>
<dbReference type="InterPro" id="IPR036691">
    <property type="entry name" value="Endo/exonu/phosph_ase_sf"/>
</dbReference>
<dbReference type="AlphaFoldDB" id="A0A9N9EBU5"/>
<feature type="compositionally biased region" description="Basic and acidic residues" evidence="2">
    <location>
        <begin position="71"/>
        <end position="82"/>
    </location>
</feature>
<feature type="non-terminal residue" evidence="4">
    <location>
        <position position="1"/>
    </location>
</feature>
<dbReference type="SUPFAM" id="SSF56219">
    <property type="entry name" value="DNase I-like"/>
    <property type="match status" value="1"/>
</dbReference>
<organism evidence="4 5">
    <name type="scientific">Paraglomus brasilianum</name>
    <dbReference type="NCBI Taxonomy" id="144538"/>
    <lineage>
        <taxon>Eukaryota</taxon>
        <taxon>Fungi</taxon>
        <taxon>Fungi incertae sedis</taxon>
        <taxon>Mucoromycota</taxon>
        <taxon>Glomeromycotina</taxon>
        <taxon>Glomeromycetes</taxon>
        <taxon>Paraglomerales</taxon>
        <taxon>Paraglomeraceae</taxon>
        <taxon>Paraglomus</taxon>
    </lineage>
</organism>
<dbReference type="SMART" id="SM00343">
    <property type="entry name" value="ZnF_C2HC"/>
    <property type="match status" value="1"/>
</dbReference>
<dbReference type="GO" id="GO:0003676">
    <property type="term" value="F:nucleic acid binding"/>
    <property type="evidence" value="ECO:0007669"/>
    <property type="project" value="InterPro"/>
</dbReference>
<dbReference type="InterPro" id="IPR001878">
    <property type="entry name" value="Znf_CCHC"/>
</dbReference>
<proteinExistence type="predicted"/>
<feature type="region of interest" description="Disordered" evidence="2">
    <location>
        <begin position="131"/>
        <end position="222"/>
    </location>
</feature>
<reference evidence="4" key="1">
    <citation type="submission" date="2021-06" db="EMBL/GenBank/DDBJ databases">
        <authorList>
            <person name="Kallberg Y."/>
            <person name="Tangrot J."/>
            <person name="Rosling A."/>
        </authorList>
    </citation>
    <scope>NUCLEOTIDE SEQUENCE</scope>
    <source>
        <strain evidence="4">BR232B</strain>
    </source>
</reference>
<feature type="compositionally biased region" description="Basic and acidic residues" evidence="2">
    <location>
        <begin position="195"/>
        <end position="204"/>
    </location>
</feature>
<dbReference type="Pfam" id="PF00098">
    <property type="entry name" value="zf-CCHC"/>
    <property type="match status" value="1"/>
</dbReference>
<feature type="compositionally biased region" description="Polar residues" evidence="2">
    <location>
        <begin position="205"/>
        <end position="216"/>
    </location>
</feature>
<evidence type="ECO:0000313" key="4">
    <source>
        <dbReference type="EMBL" id="CAG8673459.1"/>
    </source>
</evidence>
<dbReference type="Proteomes" id="UP000789739">
    <property type="component" value="Unassembled WGS sequence"/>
</dbReference>
<keyword evidence="5" id="KW-1185">Reference proteome</keyword>
<evidence type="ECO:0000256" key="1">
    <source>
        <dbReference type="PROSITE-ProRule" id="PRU00047"/>
    </source>
</evidence>
<evidence type="ECO:0000256" key="2">
    <source>
        <dbReference type="SAM" id="MobiDB-lite"/>
    </source>
</evidence>
<feature type="non-terminal residue" evidence="4">
    <location>
        <position position="319"/>
    </location>
</feature>
<comment type="caution">
    <text evidence="4">The sequence shown here is derived from an EMBL/GenBank/DDBJ whole genome shotgun (WGS) entry which is preliminary data.</text>
</comment>
<sequence length="319" mass="36410">DPDLENKLPRFTHVWDNKVYTEWRSAVKVCYFCEKEGHIKRECEQYKVSVELRNAHREYKQKKAGLFAKKGNEKHEAPEQVPHHAPTPDTIMDNMEISTSIVDAQIHQPGEGPVEKENQTNSDSGLVTRMEVTEPTTRGPVTQKEHMTEAPDKGENVETQQDSPETPSLPEYMRGNVNLRDELDTLPPSSNTNAHSKEGLDPKLSETTMESTNPNDPEQPLTDDFITVVNKRSAASRKIKGPYLLRIMTQNFKLKIATLNVKGLNNKDKQRITLTLLKSYQMDIIFLQETNTTDKSTRDFLKAQWIYDSIWTSKTAILA</sequence>
<accession>A0A9N9EBU5</accession>
<keyword evidence="1" id="KW-0863">Zinc-finger</keyword>
<feature type="compositionally biased region" description="Basic and acidic residues" evidence="2">
    <location>
        <begin position="143"/>
        <end position="156"/>
    </location>
</feature>
<keyword evidence="1" id="KW-0862">Zinc</keyword>
<dbReference type="GO" id="GO:0008270">
    <property type="term" value="F:zinc ion binding"/>
    <property type="evidence" value="ECO:0007669"/>
    <property type="project" value="UniProtKB-KW"/>
</dbReference>
<evidence type="ECO:0000313" key="5">
    <source>
        <dbReference type="Proteomes" id="UP000789739"/>
    </source>
</evidence>
<dbReference type="InterPro" id="IPR036875">
    <property type="entry name" value="Znf_CCHC_sf"/>
</dbReference>
<dbReference type="EMBL" id="CAJVPI010005336">
    <property type="protein sequence ID" value="CAG8673459.1"/>
    <property type="molecule type" value="Genomic_DNA"/>
</dbReference>
<dbReference type="Gene3D" id="3.60.10.10">
    <property type="entry name" value="Endonuclease/exonuclease/phosphatase"/>
    <property type="match status" value="1"/>
</dbReference>